<dbReference type="InterPro" id="IPR050832">
    <property type="entry name" value="Bact_Acetyltransf"/>
</dbReference>
<protein>
    <submittedName>
        <fullName evidence="4">N-acetyltransferase</fullName>
    </submittedName>
</protein>
<gene>
    <name evidence="4" type="ORF">D1627_01925</name>
</gene>
<dbReference type="CDD" id="cd04301">
    <property type="entry name" value="NAT_SF"/>
    <property type="match status" value="1"/>
</dbReference>
<dbReference type="Pfam" id="PF00583">
    <property type="entry name" value="Acetyltransf_1"/>
    <property type="match status" value="1"/>
</dbReference>
<dbReference type="PROSITE" id="PS51186">
    <property type="entry name" value="GNAT"/>
    <property type="match status" value="1"/>
</dbReference>
<dbReference type="GO" id="GO:0016747">
    <property type="term" value="F:acyltransferase activity, transferring groups other than amino-acyl groups"/>
    <property type="evidence" value="ECO:0007669"/>
    <property type="project" value="InterPro"/>
</dbReference>
<evidence type="ECO:0000313" key="5">
    <source>
        <dbReference type="Proteomes" id="UP000266005"/>
    </source>
</evidence>
<dbReference type="SUPFAM" id="SSF55729">
    <property type="entry name" value="Acyl-CoA N-acyltransferases (Nat)"/>
    <property type="match status" value="1"/>
</dbReference>
<dbReference type="Gene3D" id="3.40.630.30">
    <property type="match status" value="1"/>
</dbReference>
<dbReference type="InterPro" id="IPR016181">
    <property type="entry name" value="Acyl_CoA_acyltransferase"/>
</dbReference>
<proteinExistence type="predicted"/>
<evidence type="ECO:0000256" key="1">
    <source>
        <dbReference type="ARBA" id="ARBA00022679"/>
    </source>
</evidence>
<dbReference type="InterPro" id="IPR000182">
    <property type="entry name" value="GNAT_dom"/>
</dbReference>
<dbReference type="RefSeq" id="WP_119430520.1">
    <property type="nucleotide sequence ID" value="NZ_QWGE01000001.1"/>
</dbReference>
<dbReference type="PANTHER" id="PTHR43877">
    <property type="entry name" value="AMINOALKYLPHOSPHONATE N-ACETYLTRANSFERASE-RELATED-RELATED"/>
    <property type="match status" value="1"/>
</dbReference>
<dbReference type="OrthoDB" id="961272at2"/>
<organism evidence="4 5">
    <name type="scientific">Pontibacter oryzae</name>
    <dbReference type="NCBI Taxonomy" id="2304593"/>
    <lineage>
        <taxon>Bacteria</taxon>
        <taxon>Pseudomonadati</taxon>
        <taxon>Bacteroidota</taxon>
        <taxon>Cytophagia</taxon>
        <taxon>Cytophagales</taxon>
        <taxon>Hymenobacteraceae</taxon>
        <taxon>Pontibacter</taxon>
    </lineage>
</organism>
<dbReference type="EMBL" id="QWGE01000001">
    <property type="protein sequence ID" value="RIJ42638.1"/>
    <property type="molecule type" value="Genomic_DNA"/>
</dbReference>
<dbReference type="AlphaFoldDB" id="A0A399SHB9"/>
<feature type="domain" description="N-acetyltransferase" evidence="3">
    <location>
        <begin position="3"/>
        <end position="149"/>
    </location>
</feature>
<dbReference type="Proteomes" id="UP000266005">
    <property type="component" value="Unassembled WGS sequence"/>
</dbReference>
<evidence type="ECO:0000259" key="3">
    <source>
        <dbReference type="PROSITE" id="PS51186"/>
    </source>
</evidence>
<keyword evidence="2" id="KW-0012">Acyltransferase</keyword>
<accession>A0A399SHB9</accession>
<evidence type="ECO:0000313" key="4">
    <source>
        <dbReference type="EMBL" id="RIJ42638.1"/>
    </source>
</evidence>
<evidence type="ECO:0000256" key="2">
    <source>
        <dbReference type="ARBA" id="ARBA00023315"/>
    </source>
</evidence>
<comment type="caution">
    <text evidence="4">The sequence shown here is derived from an EMBL/GenBank/DDBJ whole genome shotgun (WGS) entry which is preliminary data.</text>
</comment>
<sequence>MAIVIRNYTPQDKAAVIRLLQLNTPTYFAPSEEADLANYLASEVEDYFVAELDSEIVGAGGINYFSSEQTARLSWDIVAPSMQGKGIGQMLVTHRLDLLRSNSDIALVVVRTTQLVYAFYQKLGFELLKIERDYWAAGFDLYYMQRSNHKV</sequence>
<reference evidence="5" key="1">
    <citation type="submission" date="2018-08" db="EMBL/GenBank/DDBJ databases">
        <title>Mucilaginibacter sp. MYSH2.</title>
        <authorList>
            <person name="Seo T."/>
        </authorList>
    </citation>
    <scope>NUCLEOTIDE SEQUENCE [LARGE SCALE GENOMIC DNA]</scope>
    <source>
        <strain evidence="5">KIRAN</strain>
    </source>
</reference>
<name>A0A399SHB9_9BACT</name>
<keyword evidence="1 4" id="KW-0808">Transferase</keyword>
<keyword evidence="5" id="KW-1185">Reference proteome</keyword>